<feature type="domain" description="Sensor histidine kinase NatK-like C-terminal" evidence="2">
    <location>
        <begin position="328"/>
        <end position="424"/>
    </location>
</feature>
<keyword evidence="1" id="KW-1133">Transmembrane helix</keyword>
<dbReference type="GO" id="GO:0016301">
    <property type="term" value="F:kinase activity"/>
    <property type="evidence" value="ECO:0007669"/>
    <property type="project" value="UniProtKB-KW"/>
</dbReference>
<dbReference type="Gene3D" id="3.30.565.10">
    <property type="entry name" value="Histidine kinase-like ATPase, C-terminal domain"/>
    <property type="match status" value="1"/>
</dbReference>
<feature type="transmembrane region" description="Helical" evidence="1">
    <location>
        <begin position="45"/>
        <end position="74"/>
    </location>
</feature>
<evidence type="ECO:0000256" key="1">
    <source>
        <dbReference type="SAM" id="Phobius"/>
    </source>
</evidence>
<dbReference type="PANTHER" id="PTHR40448">
    <property type="entry name" value="TWO-COMPONENT SENSOR HISTIDINE KINASE"/>
    <property type="match status" value="1"/>
</dbReference>
<dbReference type="RefSeq" id="WP_069157727.1">
    <property type="nucleotide sequence ID" value="NZ_MCGI01000003.1"/>
</dbReference>
<dbReference type="SUPFAM" id="SSF55874">
    <property type="entry name" value="ATPase domain of HSP90 chaperone/DNA topoisomerase II/histidine kinase"/>
    <property type="match status" value="1"/>
</dbReference>
<keyword evidence="3" id="KW-0418">Kinase</keyword>
<feature type="transmembrane region" description="Helical" evidence="1">
    <location>
        <begin position="153"/>
        <end position="177"/>
    </location>
</feature>
<sequence>MREYLSIISGFLLPVLQLLIIQRYITTLFGSGSRKLTGMIGWLLYYAFLVTAGFGILFPPQFLLVGNILMVFMINTVTRKESLKRHCISTLLICTVWMLVEVIVLLALEAVGTDKCVIDVAGSFISKMCMLLFSVLLGRYAKKKQYAEIPLRYFIITLLVPASSIYMMHHIFLMTALYAEYSFFSVVAGILLLLINYVIFTVYDRVGQAAELQSRNRLYEQQLDLCSHQAEEREGYYLELRRMRHDMKNHLSGILGMVNSGQTKEASDYIQKMLDDGIGTGSDEISHTGNIVVDSLVNHKYALAQKDGIRFEARIFIPSVLPFQSGHLAIIFGNLLENALEACRKLPQEQRYIILEATYIKEMLQICIKNGSPEKLKKDSSGRYLTTKEDNGWHGIGLASVEQALADYNGELFTKYEHGEFRVSAVLYSNSIEKN</sequence>
<organism evidence="3 4">
    <name type="scientific">Eisenbergiella tayi</name>
    <dbReference type="NCBI Taxonomy" id="1432052"/>
    <lineage>
        <taxon>Bacteria</taxon>
        <taxon>Bacillati</taxon>
        <taxon>Bacillota</taxon>
        <taxon>Clostridia</taxon>
        <taxon>Lachnospirales</taxon>
        <taxon>Lachnospiraceae</taxon>
        <taxon>Eisenbergiella</taxon>
    </lineage>
</organism>
<accession>A0A1E3AQY2</accession>
<feature type="transmembrane region" description="Helical" evidence="1">
    <location>
        <begin position="86"/>
        <end position="108"/>
    </location>
</feature>
<dbReference type="GO" id="GO:0042802">
    <property type="term" value="F:identical protein binding"/>
    <property type="evidence" value="ECO:0007669"/>
    <property type="project" value="TreeGrafter"/>
</dbReference>
<gene>
    <name evidence="3" type="ORF">BEH84_03463</name>
</gene>
<dbReference type="CDD" id="cd16935">
    <property type="entry name" value="HATPase_AgrC-ComD-like"/>
    <property type="match status" value="1"/>
</dbReference>
<feature type="transmembrane region" description="Helical" evidence="1">
    <location>
        <begin position="7"/>
        <end position="25"/>
    </location>
</feature>
<dbReference type="InterPro" id="IPR032834">
    <property type="entry name" value="NatK-like_C"/>
</dbReference>
<keyword evidence="1" id="KW-0812">Transmembrane</keyword>
<protein>
    <submittedName>
        <fullName evidence="3">Sensory histidine kinase DcuS</fullName>
    </submittedName>
</protein>
<reference evidence="3 4" key="1">
    <citation type="submission" date="2016-07" db="EMBL/GenBank/DDBJ databases">
        <title>Characterization of isolates of Eisenbergiella tayi derived from blood cultures, using whole genome sequencing.</title>
        <authorList>
            <person name="Burdz T."/>
            <person name="Wiebe D."/>
            <person name="Huynh C."/>
            <person name="Bernard K."/>
        </authorList>
    </citation>
    <scope>NUCLEOTIDE SEQUENCE [LARGE SCALE GENOMIC DNA]</scope>
    <source>
        <strain evidence="3 4">NML 120489</strain>
    </source>
</reference>
<dbReference type="Pfam" id="PF14501">
    <property type="entry name" value="HATPase_c_5"/>
    <property type="match status" value="1"/>
</dbReference>
<feature type="transmembrane region" description="Helical" evidence="1">
    <location>
        <begin position="183"/>
        <end position="203"/>
    </location>
</feature>
<evidence type="ECO:0000259" key="2">
    <source>
        <dbReference type="Pfam" id="PF14501"/>
    </source>
</evidence>
<dbReference type="PATRIC" id="fig|1432052.3.peg.3841"/>
<evidence type="ECO:0000313" key="4">
    <source>
        <dbReference type="Proteomes" id="UP000095003"/>
    </source>
</evidence>
<name>A0A1E3AQY2_9FIRM</name>
<dbReference type="PANTHER" id="PTHR40448:SF1">
    <property type="entry name" value="TWO-COMPONENT SENSOR HISTIDINE KINASE"/>
    <property type="match status" value="1"/>
</dbReference>
<dbReference type="Proteomes" id="UP000095003">
    <property type="component" value="Unassembled WGS sequence"/>
</dbReference>
<evidence type="ECO:0000313" key="3">
    <source>
        <dbReference type="EMBL" id="ODM11034.1"/>
    </source>
</evidence>
<comment type="caution">
    <text evidence="3">The sequence shown here is derived from an EMBL/GenBank/DDBJ whole genome shotgun (WGS) entry which is preliminary data.</text>
</comment>
<proteinExistence type="predicted"/>
<keyword evidence="3" id="KW-0808">Transferase</keyword>
<dbReference type="EMBL" id="MCGI01000003">
    <property type="protein sequence ID" value="ODM11034.1"/>
    <property type="molecule type" value="Genomic_DNA"/>
</dbReference>
<dbReference type="AlphaFoldDB" id="A0A1E3AQY2"/>
<keyword evidence="1" id="KW-0472">Membrane</keyword>
<dbReference type="InterPro" id="IPR036890">
    <property type="entry name" value="HATPase_C_sf"/>
</dbReference>
<dbReference type="Gene3D" id="1.10.287.130">
    <property type="match status" value="1"/>
</dbReference>
<feature type="transmembrane region" description="Helical" evidence="1">
    <location>
        <begin position="120"/>
        <end position="141"/>
    </location>
</feature>